<accession>A0A9P6DIN9</accession>
<reference evidence="2" key="1">
    <citation type="journal article" date="2020" name="Nat. Commun.">
        <title>Large-scale genome sequencing of mycorrhizal fungi provides insights into the early evolution of symbiotic traits.</title>
        <authorList>
            <person name="Miyauchi S."/>
            <person name="Kiss E."/>
            <person name="Kuo A."/>
            <person name="Drula E."/>
            <person name="Kohler A."/>
            <person name="Sanchez-Garcia M."/>
            <person name="Morin E."/>
            <person name="Andreopoulos B."/>
            <person name="Barry K.W."/>
            <person name="Bonito G."/>
            <person name="Buee M."/>
            <person name="Carver A."/>
            <person name="Chen C."/>
            <person name="Cichocki N."/>
            <person name="Clum A."/>
            <person name="Culley D."/>
            <person name="Crous P.W."/>
            <person name="Fauchery L."/>
            <person name="Girlanda M."/>
            <person name="Hayes R.D."/>
            <person name="Keri Z."/>
            <person name="LaButti K."/>
            <person name="Lipzen A."/>
            <person name="Lombard V."/>
            <person name="Magnuson J."/>
            <person name="Maillard F."/>
            <person name="Murat C."/>
            <person name="Nolan M."/>
            <person name="Ohm R.A."/>
            <person name="Pangilinan J."/>
            <person name="Pereira M.F."/>
            <person name="Perotto S."/>
            <person name="Peter M."/>
            <person name="Pfister S."/>
            <person name="Riley R."/>
            <person name="Sitrit Y."/>
            <person name="Stielow J.B."/>
            <person name="Szollosi G."/>
            <person name="Zifcakova L."/>
            <person name="Stursova M."/>
            <person name="Spatafora J.W."/>
            <person name="Tedersoo L."/>
            <person name="Vaario L.M."/>
            <person name="Yamada A."/>
            <person name="Yan M."/>
            <person name="Wang P."/>
            <person name="Xu J."/>
            <person name="Bruns T."/>
            <person name="Baldrian P."/>
            <person name="Vilgalys R."/>
            <person name="Dunand C."/>
            <person name="Henrissat B."/>
            <person name="Grigoriev I.V."/>
            <person name="Hibbett D."/>
            <person name="Nagy L.G."/>
            <person name="Martin F.M."/>
        </authorList>
    </citation>
    <scope>NUCLEOTIDE SEQUENCE</scope>
    <source>
        <strain evidence="2">UP504</strain>
    </source>
</reference>
<dbReference type="EMBL" id="MU129160">
    <property type="protein sequence ID" value="KAF9505326.1"/>
    <property type="molecule type" value="Genomic_DNA"/>
</dbReference>
<evidence type="ECO:0000256" key="1">
    <source>
        <dbReference type="SAM" id="MobiDB-lite"/>
    </source>
</evidence>
<feature type="compositionally biased region" description="Low complexity" evidence="1">
    <location>
        <begin position="1"/>
        <end position="25"/>
    </location>
</feature>
<organism evidence="2 3">
    <name type="scientific">Hydnum rufescens UP504</name>
    <dbReference type="NCBI Taxonomy" id="1448309"/>
    <lineage>
        <taxon>Eukaryota</taxon>
        <taxon>Fungi</taxon>
        <taxon>Dikarya</taxon>
        <taxon>Basidiomycota</taxon>
        <taxon>Agaricomycotina</taxon>
        <taxon>Agaricomycetes</taxon>
        <taxon>Cantharellales</taxon>
        <taxon>Hydnaceae</taxon>
        <taxon>Hydnum</taxon>
    </lineage>
</organism>
<keyword evidence="3" id="KW-1185">Reference proteome</keyword>
<gene>
    <name evidence="2" type="ORF">BS47DRAFT_1400492</name>
</gene>
<dbReference type="AlphaFoldDB" id="A0A9P6DIN9"/>
<feature type="region of interest" description="Disordered" evidence="1">
    <location>
        <begin position="1"/>
        <end position="37"/>
    </location>
</feature>
<feature type="compositionally biased region" description="Polar residues" evidence="1">
    <location>
        <begin position="425"/>
        <end position="438"/>
    </location>
</feature>
<evidence type="ECO:0000313" key="2">
    <source>
        <dbReference type="EMBL" id="KAF9505326.1"/>
    </source>
</evidence>
<protein>
    <submittedName>
        <fullName evidence="2">Uncharacterized protein</fullName>
    </submittedName>
</protein>
<proteinExistence type="predicted"/>
<sequence>MSVTLLVTTTSHSPIPSSPLISPTPEAKPVPSLVRGPPIRSQCLERLEYPSSSIHRYAESASSNDDKYHGPSKSRTMLLHWFPLADEAVKPISPTTSRNSQLTLCLPPLSLKMSKRAKTPKLNPHMAIPHHVPSSQHDDVLYHATTHKCPVNEYTDPFSAAPVTTYQFLMVWTKFAPAQYNSTYFMYDEEQQEWHMDRELLITVQMGIERLQNVISDVIAIVGNEDHCFVIDREGKLAEQLWMSKRIEELRMADKLLKLRVKLMFAQLYKLRKLHQGKSLSTPMASEDSLPPTPELRERLYKAWHDPRLPTKRVARRALALGWEAIQGDIDGTRPIIQATRHPFMGNQAMKYVEYDVRLEEALDVQPLPRVDTDPHGLGLFAPSSDFEEPSGDASFDPSRGPKAGPGSIINLPAWPTPPSDQMRLGNSSTYRASSQPGQPYRGP</sequence>
<name>A0A9P6DIN9_9AGAM</name>
<evidence type="ECO:0000313" key="3">
    <source>
        <dbReference type="Proteomes" id="UP000886523"/>
    </source>
</evidence>
<comment type="caution">
    <text evidence="2">The sequence shown here is derived from an EMBL/GenBank/DDBJ whole genome shotgun (WGS) entry which is preliminary data.</text>
</comment>
<feature type="region of interest" description="Disordered" evidence="1">
    <location>
        <begin position="368"/>
        <end position="444"/>
    </location>
</feature>
<dbReference type="Proteomes" id="UP000886523">
    <property type="component" value="Unassembled WGS sequence"/>
</dbReference>